<dbReference type="EMBL" id="CP133617">
    <property type="protein sequence ID" value="WMV32948.1"/>
    <property type="molecule type" value="Genomic_DNA"/>
</dbReference>
<keyword evidence="5" id="KW-0378">Hydrolase</keyword>
<dbReference type="Pfam" id="PF17917">
    <property type="entry name" value="RT_RNaseH"/>
    <property type="match status" value="1"/>
</dbReference>
<keyword evidence="2" id="KW-0548">Nucleotidyltransferase</keyword>
<protein>
    <recommendedName>
        <fullName evidence="7">Reverse transcriptase RNase H-like domain-containing protein</fullName>
    </recommendedName>
</protein>
<dbReference type="InterPro" id="IPR043502">
    <property type="entry name" value="DNA/RNA_pol_sf"/>
</dbReference>
<dbReference type="GO" id="GO:0003964">
    <property type="term" value="F:RNA-directed DNA polymerase activity"/>
    <property type="evidence" value="ECO:0007669"/>
    <property type="project" value="UniProtKB-KW"/>
</dbReference>
<evidence type="ECO:0000256" key="6">
    <source>
        <dbReference type="ARBA" id="ARBA00022918"/>
    </source>
</evidence>
<dbReference type="Gene3D" id="3.10.20.370">
    <property type="match status" value="1"/>
</dbReference>
<evidence type="ECO:0000313" key="8">
    <source>
        <dbReference type="EMBL" id="WMV32948.1"/>
    </source>
</evidence>
<dbReference type="PANTHER" id="PTHR34072">
    <property type="entry name" value="ENZYMATIC POLYPROTEIN-RELATED"/>
    <property type="match status" value="1"/>
</dbReference>
<evidence type="ECO:0000256" key="2">
    <source>
        <dbReference type="ARBA" id="ARBA00022695"/>
    </source>
</evidence>
<feature type="domain" description="Reverse transcriptase RNase H-like" evidence="7">
    <location>
        <begin position="74"/>
        <end position="172"/>
    </location>
</feature>
<proteinExistence type="predicted"/>
<evidence type="ECO:0000256" key="4">
    <source>
        <dbReference type="ARBA" id="ARBA00022759"/>
    </source>
</evidence>
<evidence type="ECO:0000313" key="9">
    <source>
        <dbReference type="Proteomes" id="UP001234989"/>
    </source>
</evidence>
<keyword evidence="6" id="KW-0695">RNA-directed DNA polymerase</keyword>
<dbReference type="AlphaFoldDB" id="A0AAF0TZQ5"/>
<dbReference type="Proteomes" id="UP001234989">
    <property type="component" value="Chromosome 6"/>
</dbReference>
<organism evidence="8 9">
    <name type="scientific">Solanum verrucosum</name>
    <dbReference type="NCBI Taxonomy" id="315347"/>
    <lineage>
        <taxon>Eukaryota</taxon>
        <taxon>Viridiplantae</taxon>
        <taxon>Streptophyta</taxon>
        <taxon>Embryophyta</taxon>
        <taxon>Tracheophyta</taxon>
        <taxon>Spermatophyta</taxon>
        <taxon>Magnoliopsida</taxon>
        <taxon>eudicotyledons</taxon>
        <taxon>Gunneridae</taxon>
        <taxon>Pentapetalae</taxon>
        <taxon>asterids</taxon>
        <taxon>lamiids</taxon>
        <taxon>Solanales</taxon>
        <taxon>Solanaceae</taxon>
        <taxon>Solanoideae</taxon>
        <taxon>Solaneae</taxon>
        <taxon>Solanum</taxon>
    </lineage>
</organism>
<dbReference type="CDD" id="cd09274">
    <property type="entry name" value="RNase_HI_RT_Ty3"/>
    <property type="match status" value="1"/>
</dbReference>
<accession>A0AAF0TZQ5</accession>
<keyword evidence="1" id="KW-0808">Transferase</keyword>
<sequence>MVKEGIVLRHKISGEGIQVDQAKVEVIAKLVPPILVKDVKKFLGPCGLLSTGFLWLKENLVLALIIGALDWIVPFELICDSSSVALGVMLGQRKGNLFHTVYYASKTLNVAQRDYTVTEQELLAVVYAFEKFKAYLLGTMMVHTNHSVICYLIAKKDAKPRLIRWVLLLKEFDFEGLNVNV</sequence>
<evidence type="ECO:0000256" key="3">
    <source>
        <dbReference type="ARBA" id="ARBA00022722"/>
    </source>
</evidence>
<reference evidence="8" key="1">
    <citation type="submission" date="2023-08" db="EMBL/GenBank/DDBJ databases">
        <title>A de novo genome assembly of Solanum verrucosum Schlechtendal, a Mexican diploid species geographically isolated from the other diploid A-genome species in potato relatives.</title>
        <authorList>
            <person name="Hosaka K."/>
        </authorList>
    </citation>
    <scope>NUCLEOTIDE SEQUENCE</scope>
    <source>
        <tissue evidence="8">Young leaves</tissue>
    </source>
</reference>
<dbReference type="GO" id="GO:0004519">
    <property type="term" value="F:endonuclease activity"/>
    <property type="evidence" value="ECO:0007669"/>
    <property type="project" value="UniProtKB-KW"/>
</dbReference>
<dbReference type="SUPFAM" id="SSF56672">
    <property type="entry name" value="DNA/RNA polymerases"/>
    <property type="match status" value="1"/>
</dbReference>
<keyword evidence="9" id="KW-1185">Reference proteome</keyword>
<evidence type="ECO:0000256" key="1">
    <source>
        <dbReference type="ARBA" id="ARBA00022679"/>
    </source>
</evidence>
<name>A0AAF0TZQ5_SOLVR</name>
<dbReference type="GO" id="GO:0016787">
    <property type="term" value="F:hydrolase activity"/>
    <property type="evidence" value="ECO:0007669"/>
    <property type="project" value="UniProtKB-KW"/>
</dbReference>
<keyword evidence="4" id="KW-0255">Endonuclease</keyword>
<gene>
    <name evidence="8" type="ORF">MTR67_026333</name>
</gene>
<evidence type="ECO:0000256" key="5">
    <source>
        <dbReference type="ARBA" id="ARBA00022801"/>
    </source>
</evidence>
<dbReference type="PANTHER" id="PTHR34072:SF57">
    <property type="entry name" value="RNA-DIRECTED DNA POLYMERASE"/>
    <property type="match status" value="1"/>
</dbReference>
<keyword evidence="3" id="KW-0540">Nuclease</keyword>
<dbReference type="InterPro" id="IPR041373">
    <property type="entry name" value="RT_RNaseH"/>
</dbReference>
<evidence type="ECO:0000259" key="7">
    <source>
        <dbReference type="Pfam" id="PF17917"/>
    </source>
</evidence>